<evidence type="ECO:0000313" key="13">
    <source>
        <dbReference type="Proteomes" id="UP000293345"/>
    </source>
</evidence>
<dbReference type="PANTHER" id="PTHR28259:SF1">
    <property type="entry name" value="FLUORIDE EXPORT PROTEIN 1-RELATED"/>
    <property type="match status" value="1"/>
</dbReference>
<evidence type="ECO:0000256" key="1">
    <source>
        <dbReference type="ARBA" id="ARBA00004651"/>
    </source>
</evidence>
<dbReference type="RefSeq" id="WP_129424598.1">
    <property type="nucleotide sequence ID" value="NZ_SDPW01000001.1"/>
</dbReference>
<evidence type="ECO:0000256" key="2">
    <source>
        <dbReference type="ARBA" id="ARBA00022475"/>
    </source>
</evidence>
<reference evidence="11 13" key="1">
    <citation type="submission" date="2019-01" db="EMBL/GenBank/DDBJ databases">
        <title>Senegalimassilia sp. nov. KGMB04484 isolated human feces.</title>
        <authorList>
            <person name="Han K.-I."/>
            <person name="Kim J.-S."/>
            <person name="Lee K.C."/>
            <person name="Suh M.K."/>
            <person name="Eom M.K."/>
            <person name="Lee J.H."/>
            <person name="Park S.-H."/>
            <person name="Kang S.W."/>
            <person name="Park J.-E."/>
            <person name="Oh B.S."/>
            <person name="Yu S.Y."/>
            <person name="Choi S.-H."/>
            <person name="Lee D.H."/>
            <person name="Yoon H."/>
            <person name="Kim B.-Y."/>
            <person name="Lee J.H."/>
            <person name="Lee J.-S."/>
        </authorList>
    </citation>
    <scope>NUCLEOTIDE SEQUENCE [LARGE SCALE GENOMIC DNA]</scope>
    <source>
        <strain evidence="11 13">KGMB04484</strain>
    </source>
</reference>
<evidence type="ECO:0000256" key="7">
    <source>
        <dbReference type="ARBA" id="ARBA00035120"/>
    </source>
</evidence>
<comment type="caution">
    <text evidence="11">The sequence shown here is derived from an EMBL/GenBank/DDBJ whole genome shotgun (WGS) entry which is preliminary data.</text>
</comment>
<feature type="transmembrane region" description="Helical" evidence="10">
    <location>
        <begin position="40"/>
        <end position="60"/>
    </location>
</feature>
<accession>A0A4Q2K4T8</accession>
<keyword evidence="10" id="KW-0479">Metal-binding</keyword>
<dbReference type="GO" id="GO:0062054">
    <property type="term" value="F:fluoride channel activity"/>
    <property type="evidence" value="ECO:0007669"/>
    <property type="project" value="UniProtKB-UniRule"/>
</dbReference>
<dbReference type="EMBL" id="SDPW01000001">
    <property type="protein sequence ID" value="RXZ55010.1"/>
    <property type="molecule type" value="Genomic_DNA"/>
</dbReference>
<dbReference type="HAMAP" id="MF_00454">
    <property type="entry name" value="FluC"/>
    <property type="match status" value="1"/>
</dbReference>
<dbReference type="EMBL" id="SDPW01000001">
    <property type="protein sequence ID" value="RXZ54332.1"/>
    <property type="molecule type" value="Genomic_DNA"/>
</dbReference>
<evidence type="ECO:0000256" key="3">
    <source>
        <dbReference type="ARBA" id="ARBA00022692"/>
    </source>
</evidence>
<proteinExistence type="inferred from homology"/>
<evidence type="ECO:0000313" key="11">
    <source>
        <dbReference type="EMBL" id="RXZ54332.1"/>
    </source>
</evidence>
<gene>
    <name evidence="10" type="primary">fluC</name>
    <name evidence="10" type="synonym">crcB</name>
    <name evidence="11" type="ORF">ET524_07455</name>
    <name evidence="12" type="ORF">ET524_11370</name>
</gene>
<feature type="binding site" evidence="10">
    <location>
        <position position="77"/>
    </location>
    <ligand>
        <name>Na(+)</name>
        <dbReference type="ChEBI" id="CHEBI:29101"/>
        <note>structural</note>
    </ligand>
</feature>
<dbReference type="InterPro" id="IPR003691">
    <property type="entry name" value="FluC"/>
</dbReference>
<keyword evidence="10" id="KW-0915">Sodium</keyword>
<keyword evidence="10" id="KW-0406">Ion transport</keyword>
<evidence type="ECO:0000256" key="6">
    <source>
        <dbReference type="ARBA" id="ARBA00023303"/>
    </source>
</evidence>
<dbReference type="AlphaFoldDB" id="A0A4Q2K4T8"/>
<comment type="similarity">
    <text evidence="7 10">Belongs to the fluoride channel Fluc/FEX (TC 1.A.43) family.</text>
</comment>
<organism evidence="11 13">
    <name type="scientific">Senegalimassilia faecalis</name>
    <dbReference type="NCBI Taxonomy" id="2509433"/>
    <lineage>
        <taxon>Bacteria</taxon>
        <taxon>Bacillati</taxon>
        <taxon>Actinomycetota</taxon>
        <taxon>Coriobacteriia</taxon>
        <taxon>Coriobacteriales</taxon>
        <taxon>Coriobacteriaceae</taxon>
        <taxon>Senegalimassilia</taxon>
    </lineage>
</organism>
<dbReference type="GO" id="GO:0005886">
    <property type="term" value="C:plasma membrane"/>
    <property type="evidence" value="ECO:0007669"/>
    <property type="project" value="UniProtKB-SubCell"/>
</dbReference>
<evidence type="ECO:0000313" key="12">
    <source>
        <dbReference type="EMBL" id="RXZ55010.1"/>
    </source>
</evidence>
<dbReference type="GO" id="GO:0140114">
    <property type="term" value="P:cellular detoxification of fluoride"/>
    <property type="evidence" value="ECO:0007669"/>
    <property type="project" value="UniProtKB-UniRule"/>
</dbReference>
<keyword evidence="2 10" id="KW-1003">Cell membrane</keyword>
<comment type="catalytic activity">
    <reaction evidence="8">
        <text>fluoride(in) = fluoride(out)</text>
        <dbReference type="Rhea" id="RHEA:76159"/>
        <dbReference type="ChEBI" id="CHEBI:17051"/>
    </reaction>
    <physiologicalReaction direction="left-to-right" evidence="8">
        <dbReference type="Rhea" id="RHEA:76160"/>
    </physiologicalReaction>
</comment>
<comment type="caution">
    <text evidence="10">Lacks conserved residue(s) required for the propagation of feature annotation.</text>
</comment>
<feature type="transmembrane region" description="Helical" evidence="10">
    <location>
        <begin position="98"/>
        <end position="123"/>
    </location>
</feature>
<evidence type="ECO:0000256" key="5">
    <source>
        <dbReference type="ARBA" id="ARBA00023136"/>
    </source>
</evidence>
<dbReference type="PANTHER" id="PTHR28259">
    <property type="entry name" value="FLUORIDE EXPORT PROTEIN 1-RELATED"/>
    <property type="match status" value="1"/>
</dbReference>
<dbReference type="Pfam" id="PF02537">
    <property type="entry name" value="CRCB"/>
    <property type="match status" value="1"/>
</dbReference>
<keyword evidence="6 10" id="KW-0407">Ion channel</keyword>
<evidence type="ECO:0000256" key="4">
    <source>
        <dbReference type="ARBA" id="ARBA00022989"/>
    </source>
</evidence>
<comment type="subcellular location">
    <subcellularLocation>
        <location evidence="1 10">Cell membrane</location>
        <topology evidence="1 10">Multi-pass membrane protein</topology>
    </subcellularLocation>
</comment>
<dbReference type="OrthoDB" id="5148600at2"/>
<comment type="activity regulation">
    <text evidence="10">Na(+) is not transported, but it plays an essential structural role and its presence is essential for fluoride channel function.</text>
</comment>
<keyword evidence="5 10" id="KW-0472">Membrane</keyword>
<keyword evidence="10" id="KW-0813">Transport</keyword>
<dbReference type="GO" id="GO:0046872">
    <property type="term" value="F:metal ion binding"/>
    <property type="evidence" value="ECO:0007669"/>
    <property type="project" value="UniProtKB-KW"/>
</dbReference>
<evidence type="ECO:0000256" key="10">
    <source>
        <dbReference type="HAMAP-Rule" id="MF_00454"/>
    </source>
</evidence>
<comment type="function">
    <text evidence="9 10">Fluoride-specific ion channel. Important for reducing fluoride concentration in the cell, thus reducing its toxicity.</text>
</comment>
<evidence type="ECO:0000256" key="8">
    <source>
        <dbReference type="ARBA" id="ARBA00035585"/>
    </source>
</evidence>
<protein>
    <recommendedName>
        <fullName evidence="10">Fluoride-specific ion channel FluC</fullName>
    </recommendedName>
</protein>
<keyword evidence="3 10" id="KW-0812">Transmembrane</keyword>
<keyword evidence="4 10" id="KW-1133">Transmembrane helix</keyword>
<keyword evidence="13" id="KW-1185">Reference proteome</keyword>
<sequence>MSLTTFLLVGLGGACGALCRHKALTFLKPKAAGPFPWSTLLVNLVSCTIAGAALAGCLAMGQMAYTALTMGFLGGFSTLSTMNCEAVDLAGEGRRGMAAAYVAATYALTLGAAGAGFAGVSALL</sequence>
<feature type="binding site" evidence="10">
    <location>
        <position position="74"/>
    </location>
    <ligand>
        <name>Na(+)</name>
        <dbReference type="ChEBI" id="CHEBI:29101"/>
        <note>structural</note>
    </ligand>
</feature>
<name>A0A4Q2K4T8_9ACTN</name>
<dbReference type="Proteomes" id="UP000293345">
    <property type="component" value="Unassembled WGS sequence"/>
</dbReference>
<evidence type="ECO:0000256" key="9">
    <source>
        <dbReference type="ARBA" id="ARBA00049940"/>
    </source>
</evidence>